<proteinExistence type="predicted"/>
<dbReference type="InterPro" id="IPR047681">
    <property type="entry name" value="PPA1309-like"/>
</dbReference>
<reference evidence="1 2" key="1">
    <citation type="submission" date="2016-03" db="EMBL/GenBank/DDBJ databases">
        <title>Shallow-sea hydrothermal system.</title>
        <authorList>
            <person name="Tang K."/>
        </authorList>
    </citation>
    <scope>NUCLEOTIDE SEQUENCE [LARGE SCALE GENOMIC DNA]</scope>
    <source>
        <strain evidence="1 2">JLT9</strain>
    </source>
</reference>
<accession>A0A1B1NG79</accession>
<name>A0A1B1NG79_9MICO</name>
<keyword evidence="2" id="KW-1185">Reference proteome</keyword>
<dbReference type="KEGG" id="serj:SGUI_3031"/>
<organism evidence="1 2">
    <name type="scientific">Serinicoccus hydrothermalis</name>
    <dbReference type="NCBI Taxonomy" id="1758689"/>
    <lineage>
        <taxon>Bacteria</taxon>
        <taxon>Bacillati</taxon>
        <taxon>Actinomycetota</taxon>
        <taxon>Actinomycetes</taxon>
        <taxon>Micrococcales</taxon>
        <taxon>Ornithinimicrobiaceae</taxon>
        <taxon>Serinicoccus</taxon>
    </lineage>
</organism>
<sequence length="188" mass="20433">MPSTDSPSPAPADPARPGPLLRAAVDVEKHVARAGWDQPPRLFALVRTSLIRDREPSLATQLSAPDDDGYTAVEQERLPPTADLESLLGRMAWPPDVEGVALAIERLVVPPEAERDLPEDRREATDALMAHPARKDVRLLAACLRDGQRTCLLRQRDFDEDDAVAVGEDIAPGLTHALAATLLEDDES</sequence>
<dbReference type="NCBIfam" id="NF040618">
    <property type="entry name" value="PPA1309_fam"/>
    <property type="match status" value="1"/>
</dbReference>
<protein>
    <submittedName>
        <fullName evidence="1">Uncharacterized protein</fullName>
    </submittedName>
</protein>
<dbReference type="RefSeq" id="WP_066641746.1">
    <property type="nucleotide sequence ID" value="NZ_CP014989.1"/>
</dbReference>
<dbReference type="OrthoDB" id="3266223at2"/>
<gene>
    <name evidence="1" type="ORF">SGUI_3031</name>
</gene>
<dbReference type="Proteomes" id="UP000092482">
    <property type="component" value="Chromosome"/>
</dbReference>
<dbReference type="PATRIC" id="fig|1758689.4.peg.3161"/>
<dbReference type="AlphaFoldDB" id="A0A1B1NG79"/>
<dbReference type="EMBL" id="CP014989">
    <property type="protein sequence ID" value="ANS80427.1"/>
    <property type="molecule type" value="Genomic_DNA"/>
</dbReference>
<evidence type="ECO:0000313" key="1">
    <source>
        <dbReference type="EMBL" id="ANS80427.1"/>
    </source>
</evidence>
<evidence type="ECO:0000313" key="2">
    <source>
        <dbReference type="Proteomes" id="UP000092482"/>
    </source>
</evidence>
<dbReference type="STRING" id="1758689.SGUI_3031"/>